<dbReference type="NCBIfam" id="TIGR00786">
    <property type="entry name" value="dctM"/>
    <property type="match status" value="1"/>
</dbReference>
<dbReference type="PANTHER" id="PTHR33362:SF5">
    <property type="entry name" value="C4-DICARBOXYLATE TRAP TRANSPORTER LARGE PERMEASE PROTEIN DCTM"/>
    <property type="match status" value="1"/>
</dbReference>
<feature type="transmembrane region" description="Helical" evidence="7">
    <location>
        <begin position="212"/>
        <end position="233"/>
    </location>
</feature>
<feature type="transmembrane region" description="Helical" evidence="7">
    <location>
        <begin position="276"/>
        <end position="305"/>
    </location>
</feature>
<organism evidence="9 10">
    <name type="scientific">Youngiibacter fragilis 232.1</name>
    <dbReference type="NCBI Taxonomy" id="994573"/>
    <lineage>
        <taxon>Bacteria</taxon>
        <taxon>Bacillati</taxon>
        <taxon>Bacillota</taxon>
        <taxon>Clostridia</taxon>
        <taxon>Eubacteriales</taxon>
        <taxon>Clostridiaceae</taxon>
        <taxon>Youngiibacter</taxon>
    </lineage>
</organism>
<keyword evidence="5 7" id="KW-1133">Transmembrane helix</keyword>
<dbReference type="RefSeq" id="WP_023386835.1">
    <property type="nucleotide sequence ID" value="NZ_AXUN02000218.1"/>
</dbReference>
<dbReference type="PANTHER" id="PTHR33362">
    <property type="entry name" value="SIALIC ACID TRAP TRANSPORTER PERMEASE PROTEIN SIAT-RELATED"/>
    <property type="match status" value="1"/>
</dbReference>
<dbReference type="Proteomes" id="UP000017747">
    <property type="component" value="Unassembled WGS sequence"/>
</dbReference>
<keyword evidence="2" id="KW-1003">Cell membrane</keyword>
<name>V7I2A9_9CLOT</name>
<feature type="transmembrane region" description="Helical" evidence="7">
    <location>
        <begin position="311"/>
        <end position="330"/>
    </location>
</feature>
<feature type="transmembrane region" description="Helical" evidence="7">
    <location>
        <begin position="167"/>
        <end position="191"/>
    </location>
</feature>
<keyword evidence="6 7" id="KW-0472">Membrane</keyword>
<feature type="transmembrane region" description="Helical" evidence="7">
    <location>
        <begin position="396"/>
        <end position="414"/>
    </location>
</feature>
<feature type="transmembrane region" description="Helical" evidence="7">
    <location>
        <begin position="88"/>
        <end position="106"/>
    </location>
</feature>
<protein>
    <submittedName>
        <fullName evidence="9">C4-dicarboxylate ABC transporter permease</fullName>
    </submittedName>
</protein>
<keyword evidence="4 7" id="KW-0812">Transmembrane</keyword>
<evidence type="ECO:0000256" key="1">
    <source>
        <dbReference type="ARBA" id="ARBA00004429"/>
    </source>
</evidence>
<gene>
    <name evidence="9" type="ORF">T472_0217555</name>
</gene>
<evidence type="ECO:0000313" key="10">
    <source>
        <dbReference type="Proteomes" id="UP000017747"/>
    </source>
</evidence>
<evidence type="ECO:0000259" key="8">
    <source>
        <dbReference type="Pfam" id="PF06808"/>
    </source>
</evidence>
<evidence type="ECO:0000256" key="7">
    <source>
        <dbReference type="SAM" id="Phobius"/>
    </source>
</evidence>
<feature type="transmembrane region" description="Helical" evidence="7">
    <location>
        <begin position="342"/>
        <end position="363"/>
    </location>
</feature>
<comment type="subcellular location">
    <subcellularLocation>
        <location evidence="1">Cell inner membrane</location>
        <topology evidence="1">Multi-pass membrane protein</topology>
    </subcellularLocation>
</comment>
<evidence type="ECO:0000256" key="5">
    <source>
        <dbReference type="ARBA" id="ARBA00022989"/>
    </source>
</evidence>
<dbReference type="Pfam" id="PF06808">
    <property type="entry name" value="DctM"/>
    <property type="match status" value="1"/>
</dbReference>
<feature type="transmembrane region" description="Helical" evidence="7">
    <location>
        <begin position="137"/>
        <end position="161"/>
    </location>
</feature>
<dbReference type="PATRIC" id="fig|994573.3.peg.3329"/>
<evidence type="ECO:0000256" key="4">
    <source>
        <dbReference type="ARBA" id="ARBA00022692"/>
    </source>
</evidence>
<dbReference type="InterPro" id="IPR004681">
    <property type="entry name" value="TRAP_DctM"/>
</dbReference>
<dbReference type="OrthoDB" id="9772674at2"/>
<keyword evidence="3" id="KW-0997">Cell inner membrane</keyword>
<dbReference type="EMBL" id="AXUN02000218">
    <property type="protein sequence ID" value="ETA79324.1"/>
    <property type="molecule type" value="Genomic_DNA"/>
</dbReference>
<reference evidence="9 10" key="1">
    <citation type="journal article" date="2014" name="Genome Announc.">
        <title>Genome Sequence of Youngiibacter fragilis, the Type Strain of the Genus Youngiibacter.</title>
        <authorList>
            <person name="Wawrik C.B."/>
            <person name="Callaghan A.V."/>
            <person name="Stamps B.W."/>
            <person name="Wawrik B."/>
        </authorList>
    </citation>
    <scope>NUCLEOTIDE SEQUENCE [LARGE SCALE GENOMIC DNA]</scope>
    <source>
        <strain evidence="9 10">232.1</strain>
    </source>
</reference>
<feature type="transmembrane region" description="Helical" evidence="7">
    <location>
        <begin position="369"/>
        <end position="389"/>
    </location>
</feature>
<feature type="transmembrane region" description="Helical" evidence="7">
    <location>
        <begin position="239"/>
        <end position="255"/>
    </location>
</feature>
<dbReference type="AlphaFoldDB" id="V7I2A9"/>
<proteinExistence type="predicted"/>
<dbReference type="eggNOG" id="COG1593">
    <property type="taxonomic scope" value="Bacteria"/>
</dbReference>
<dbReference type="PIRSF" id="PIRSF006066">
    <property type="entry name" value="HI0050"/>
    <property type="match status" value="1"/>
</dbReference>
<sequence>MTTIILFASFVILLLMNVPIAITLGLSSLVALLAEGIDPIIVPMNVYASTSKFVLLAIPFFILGGNIMERVGISRRLIVLAEKFVGHLKGGMAIVCVLVACFFAAISGSGPATVAALGMIIIPAMIKTGYSPAFSSALMASSGAIGVIIPPSITFVVYGSIAGASIGTLFIAGVIPGILVGLGLVAVALVVGKKLDLKTSEKASFKERMIALKDAFWGLMMPVIILGGIYGGIFTPTEAAAVSAVYGLFVGLFIYRSINVKELYQILVDSTSQTAVVMLITATASLFAWVITVSGIGAAITSLFINVSGGSTVIFFIIVNVILLIAGMFLDSTSALFIFTPLFLPVAKVLGIDLIHLGVVMIVNLAIGLVTPPVGVNLYVACGIGNINLQKISKAAMPLLIVSQLILLGITYIPKISLFLPGLM</sequence>
<feature type="domain" description="TRAP C4-dicarboxylate transport system permease DctM subunit" evidence="8">
    <location>
        <begin position="7"/>
        <end position="416"/>
    </location>
</feature>
<dbReference type="GO" id="GO:0005886">
    <property type="term" value="C:plasma membrane"/>
    <property type="evidence" value="ECO:0007669"/>
    <property type="project" value="UniProtKB-SubCell"/>
</dbReference>
<comment type="caution">
    <text evidence="9">The sequence shown here is derived from an EMBL/GenBank/DDBJ whole genome shotgun (WGS) entry which is preliminary data.</text>
</comment>
<dbReference type="InterPro" id="IPR010656">
    <property type="entry name" value="DctM"/>
</dbReference>
<evidence type="ECO:0000256" key="3">
    <source>
        <dbReference type="ARBA" id="ARBA00022519"/>
    </source>
</evidence>
<evidence type="ECO:0000256" key="2">
    <source>
        <dbReference type="ARBA" id="ARBA00022475"/>
    </source>
</evidence>
<accession>V7I2A9</accession>
<dbReference type="GO" id="GO:0022857">
    <property type="term" value="F:transmembrane transporter activity"/>
    <property type="evidence" value="ECO:0007669"/>
    <property type="project" value="TreeGrafter"/>
</dbReference>
<feature type="transmembrane region" description="Helical" evidence="7">
    <location>
        <begin position="49"/>
        <end position="68"/>
    </location>
</feature>
<evidence type="ECO:0000313" key="9">
    <source>
        <dbReference type="EMBL" id="ETA79324.1"/>
    </source>
</evidence>
<keyword evidence="10" id="KW-1185">Reference proteome</keyword>
<evidence type="ECO:0000256" key="6">
    <source>
        <dbReference type="ARBA" id="ARBA00023136"/>
    </source>
</evidence>
<dbReference type="STRING" id="994573.T472_0217555"/>